<dbReference type="Proteomes" id="UP000762676">
    <property type="component" value="Unassembled WGS sequence"/>
</dbReference>
<evidence type="ECO:0000313" key="2">
    <source>
        <dbReference type="EMBL" id="GFR89421.1"/>
    </source>
</evidence>
<feature type="compositionally biased region" description="Basic residues" evidence="1">
    <location>
        <begin position="22"/>
        <end position="34"/>
    </location>
</feature>
<dbReference type="AlphaFoldDB" id="A0AAV4GY30"/>
<accession>A0AAV4GY30</accession>
<evidence type="ECO:0000256" key="1">
    <source>
        <dbReference type="SAM" id="MobiDB-lite"/>
    </source>
</evidence>
<evidence type="ECO:0000313" key="3">
    <source>
        <dbReference type="Proteomes" id="UP000762676"/>
    </source>
</evidence>
<keyword evidence="3" id="KW-1185">Reference proteome</keyword>
<name>A0AAV4GY30_9GAST</name>
<reference evidence="2 3" key="1">
    <citation type="journal article" date="2021" name="Elife">
        <title>Chloroplast acquisition without the gene transfer in kleptoplastic sea slugs, Plakobranchus ocellatus.</title>
        <authorList>
            <person name="Maeda T."/>
            <person name="Takahashi S."/>
            <person name="Yoshida T."/>
            <person name="Shimamura S."/>
            <person name="Takaki Y."/>
            <person name="Nagai Y."/>
            <person name="Toyoda A."/>
            <person name="Suzuki Y."/>
            <person name="Arimoto A."/>
            <person name="Ishii H."/>
            <person name="Satoh N."/>
            <person name="Nishiyama T."/>
            <person name="Hasebe M."/>
            <person name="Maruyama T."/>
            <person name="Minagawa J."/>
            <person name="Obokata J."/>
            <person name="Shigenobu S."/>
        </authorList>
    </citation>
    <scope>NUCLEOTIDE SEQUENCE [LARGE SCALE GENOMIC DNA]</scope>
</reference>
<comment type="caution">
    <text evidence="2">The sequence shown here is derived from an EMBL/GenBank/DDBJ whole genome shotgun (WGS) entry which is preliminary data.</text>
</comment>
<feature type="non-terminal residue" evidence="2">
    <location>
        <position position="159"/>
    </location>
</feature>
<dbReference type="EMBL" id="BMAT01005229">
    <property type="protein sequence ID" value="GFR89421.1"/>
    <property type="molecule type" value="Genomic_DNA"/>
</dbReference>
<organism evidence="2 3">
    <name type="scientific">Elysia marginata</name>
    <dbReference type="NCBI Taxonomy" id="1093978"/>
    <lineage>
        <taxon>Eukaryota</taxon>
        <taxon>Metazoa</taxon>
        <taxon>Spiralia</taxon>
        <taxon>Lophotrochozoa</taxon>
        <taxon>Mollusca</taxon>
        <taxon>Gastropoda</taxon>
        <taxon>Heterobranchia</taxon>
        <taxon>Euthyneura</taxon>
        <taxon>Panpulmonata</taxon>
        <taxon>Sacoglossa</taxon>
        <taxon>Placobranchoidea</taxon>
        <taxon>Plakobranchidae</taxon>
        <taxon>Elysia</taxon>
    </lineage>
</organism>
<sequence length="159" mass="16834">MQKPRLDGSSENTTPFGAKLRAPQHTRQAAKQKKLFRDRPGIFAAIQTMVQESDTLEARRGQKNSGAGTQPNDLHTDSNQSQGLASVLGGRLSKHAMSPSEGAERLTHAATSSLVDIERSTPPLPVGGESSGRVMPPPPLVGNKRSGRAISPLPPVGNN</sequence>
<feature type="compositionally biased region" description="Polar residues" evidence="1">
    <location>
        <begin position="63"/>
        <end position="84"/>
    </location>
</feature>
<proteinExistence type="predicted"/>
<feature type="region of interest" description="Disordered" evidence="1">
    <location>
        <begin position="1"/>
        <end position="38"/>
    </location>
</feature>
<gene>
    <name evidence="2" type="ORF">ElyMa_002542700</name>
</gene>
<protein>
    <submittedName>
        <fullName evidence="2">Uncharacterized protein</fullName>
    </submittedName>
</protein>
<feature type="region of interest" description="Disordered" evidence="1">
    <location>
        <begin position="53"/>
        <end position="159"/>
    </location>
</feature>